<accession>A0A2U1AIB4</accession>
<evidence type="ECO:0000256" key="3">
    <source>
        <dbReference type="ARBA" id="ARBA00022448"/>
    </source>
</evidence>
<keyword evidence="8" id="KW-1133">Transmembrane helix</keyword>
<dbReference type="NCBIfam" id="TIGR01352">
    <property type="entry name" value="tonB_Cterm"/>
    <property type="match status" value="1"/>
</dbReference>
<dbReference type="Gene3D" id="3.30.1150.10">
    <property type="match status" value="1"/>
</dbReference>
<keyword evidence="6" id="KW-0812">Transmembrane</keyword>
<organism evidence="11 12">
    <name type="scientific">Pontibacter virosus</name>
    <dbReference type="NCBI Taxonomy" id="1765052"/>
    <lineage>
        <taxon>Bacteria</taxon>
        <taxon>Pseudomonadati</taxon>
        <taxon>Bacteroidota</taxon>
        <taxon>Cytophagia</taxon>
        <taxon>Cytophagales</taxon>
        <taxon>Hymenobacteraceae</taxon>
        <taxon>Pontibacter</taxon>
    </lineage>
</organism>
<keyword evidence="5" id="KW-0997">Cell inner membrane</keyword>
<reference evidence="11 12" key="1">
    <citation type="submission" date="2018-04" db="EMBL/GenBank/DDBJ databases">
        <title>Genomic Encyclopedia of Type Strains, Phase IV (KMG-IV): sequencing the most valuable type-strain genomes for metagenomic binning, comparative biology and taxonomic classification.</title>
        <authorList>
            <person name="Goeker M."/>
        </authorList>
    </citation>
    <scope>NUCLEOTIDE SEQUENCE [LARGE SCALE GENOMIC DNA]</scope>
    <source>
        <strain evidence="11 12">DSM 100231</strain>
    </source>
</reference>
<dbReference type="PROSITE" id="PS51257">
    <property type="entry name" value="PROKAR_LIPOPROTEIN"/>
    <property type="match status" value="1"/>
</dbReference>
<dbReference type="AlphaFoldDB" id="A0A2U1AIB4"/>
<comment type="subcellular location">
    <subcellularLocation>
        <location evidence="1">Cell inner membrane</location>
        <topology evidence="1">Single-pass membrane protein</topology>
        <orientation evidence="1">Periplasmic side</orientation>
    </subcellularLocation>
</comment>
<comment type="caution">
    <text evidence="11">The sequence shown here is derived from an EMBL/GenBank/DDBJ whole genome shotgun (WGS) entry which is preliminary data.</text>
</comment>
<evidence type="ECO:0000259" key="10">
    <source>
        <dbReference type="Pfam" id="PF03544"/>
    </source>
</evidence>
<dbReference type="GO" id="GO:0098797">
    <property type="term" value="C:plasma membrane protein complex"/>
    <property type="evidence" value="ECO:0007669"/>
    <property type="project" value="TreeGrafter"/>
</dbReference>
<proteinExistence type="inferred from homology"/>
<dbReference type="InterPro" id="IPR051045">
    <property type="entry name" value="TonB-dependent_transducer"/>
</dbReference>
<keyword evidence="3" id="KW-0813">Transport</keyword>
<evidence type="ECO:0000256" key="8">
    <source>
        <dbReference type="ARBA" id="ARBA00022989"/>
    </source>
</evidence>
<keyword evidence="4" id="KW-1003">Cell membrane</keyword>
<evidence type="ECO:0000313" key="11">
    <source>
        <dbReference type="EMBL" id="PVY36123.1"/>
    </source>
</evidence>
<dbReference type="GO" id="GO:0015031">
    <property type="term" value="P:protein transport"/>
    <property type="evidence" value="ECO:0007669"/>
    <property type="project" value="UniProtKB-KW"/>
</dbReference>
<feature type="domain" description="TonB C-terminal" evidence="10">
    <location>
        <begin position="67"/>
        <end position="136"/>
    </location>
</feature>
<dbReference type="RefSeq" id="WP_116545447.1">
    <property type="nucleotide sequence ID" value="NZ_QEKI01000027.1"/>
</dbReference>
<evidence type="ECO:0000256" key="1">
    <source>
        <dbReference type="ARBA" id="ARBA00004383"/>
    </source>
</evidence>
<dbReference type="Proteomes" id="UP000245466">
    <property type="component" value="Unassembled WGS sequence"/>
</dbReference>
<evidence type="ECO:0000313" key="12">
    <source>
        <dbReference type="Proteomes" id="UP000245466"/>
    </source>
</evidence>
<dbReference type="SUPFAM" id="SSF74653">
    <property type="entry name" value="TolA/TonB C-terminal domain"/>
    <property type="match status" value="1"/>
</dbReference>
<dbReference type="PANTHER" id="PTHR33446">
    <property type="entry name" value="PROTEIN TONB-RELATED"/>
    <property type="match status" value="1"/>
</dbReference>
<dbReference type="InterPro" id="IPR006260">
    <property type="entry name" value="TonB/TolA_C"/>
</dbReference>
<dbReference type="GO" id="GO:0031992">
    <property type="term" value="F:energy transducer activity"/>
    <property type="evidence" value="ECO:0007669"/>
    <property type="project" value="TreeGrafter"/>
</dbReference>
<name>A0A2U1AIB4_9BACT</name>
<sequence length="139" mass="15749">MKEIVYLFLITGFIFSGCEQRILEGNEKIIEPESEELIIDPVEYMPTFPGGEDSLTSYLKKNNQWIAEQSTIDGRVVIGFVVNEKGELKEIEVLKSLCSSCDKEAIRLVENMPNWIPAEENGKPVPKRIMLPISFNGLK</sequence>
<dbReference type="PANTHER" id="PTHR33446:SF2">
    <property type="entry name" value="PROTEIN TONB"/>
    <property type="match status" value="1"/>
</dbReference>
<dbReference type="InterPro" id="IPR037682">
    <property type="entry name" value="TonB_C"/>
</dbReference>
<gene>
    <name evidence="11" type="ORF">C8E01_1273</name>
</gene>
<evidence type="ECO:0000256" key="6">
    <source>
        <dbReference type="ARBA" id="ARBA00022692"/>
    </source>
</evidence>
<dbReference type="GO" id="GO:0055085">
    <property type="term" value="P:transmembrane transport"/>
    <property type="evidence" value="ECO:0007669"/>
    <property type="project" value="InterPro"/>
</dbReference>
<keyword evidence="7" id="KW-0653">Protein transport</keyword>
<dbReference type="EMBL" id="QEKI01000027">
    <property type="protein sequence ID" value="PVY36123.1"/>
    <property type="molecule type" value="Genomic_DNA"/>
</dbReference>
<evidence type="ECO:0000256" key="4">
    <source>
        <dbReference type="ARBA" id="ARBA00022475"/>
    </source>
</evidence>
<keyword evidence="9" id="KW-0472">Membrane</keyword>
<evidence type="ECO:0000256" key="9">
    <source>
        <dbReference type="ARBA" id="ARBA00023136"/>
    </source>
</evidence>
<comment type="similarity">
    <text evidence="2">Belongs to the TonB family.</text>
</comment>
<evidence type="ECO:0000256" key="7">
    <source>
        <dbReference type="ARBA" id="ARBA00022927"/>
    </source>
</evidence>
<protein>
    <submittedName>
        <fullName evidence="11">TonB family protein</fullName>
    </submittedName>
</protein>
<keyword evidence="12" id="KW-1185">Reference proteome</keyword>
<dbReference type="OrthoDB" id="1039448at2"/>
<evidence type="ECO:0000256" key="5">
    <source>
        <dbReference type="ARBA" id="ARBA00022519"/>
    </source>
</evidence>
<dbReference type="Pfam" id="PF03544">
    <property type="entry name" value="TonB_C"/>
    <property type="match status" value="1"/>
</dbReference>
<evidence type="ECO:0000256" key="2">
    <source>
        <dbReference type="ARBA" id="ARBA00006555"/>
    </source>
</evidence>